<organism evidence="1 2">
    <name type="scientific">Citrobacter freundii</name>
    <dbReference type="NCBI Taxonomy" id="546"/>
    <lineage>
        <taxon>Bacteria</taxon>
        <taxon>Pseudomonadati</taxon>
        <taxon>Pseudomonadota</taxon>
        <taxon>Gammaproteobacteria</taxon>
        <taxon>Enterobacterales</taxon>
        <taxon>Enterobacteriaceae</taxon>
        <taxon>Citrobacter</taxon>
        <taxon>Citrobacter freundii complex</taxon>
    </lineage>
</organism>
<dbReference type="AlphaFoldDB" id="A0AAP9QD69"/>
<protein>
    <submittedName>
        <fullName evidence="1">Uncharacterized protein</fullName>
    </submittedName>
</protein>
<sequence length="145" mass="15827">MQCFIAHSVINGIDSTDNQKLAVQKGLAKAFQLAQSKKGSILVVVPNIQNIRHGVLSDALGDDFAALLAKPDTFSFQGVNVSRVPSNKVPTYISENTVVWMVHLQLVAAEAVTKACFGSTNIVATEWLPFDELNRWRTSNKAMVI</sequence>
<reference evidence="2" key="1">
    <citation type="submission" date="2020-06" db="EMBL/GenBank/DDBJ databases">
        <title>REHAB project genomes.</title>
        <authorList>
            <person name="Shaw L.P."/>
        </authorList>
    </citation>
    <scope>NUCLEOTIDE SEQUENCE [LARGE SCALE GENOMIC DNA]</scope>
    <source>
        <strain evidence="2">RHBSTW-00370</strain>
    </source>
</reference>
<dbReference type="EMBL" id="CP056573">
    <property type="protein sequence ID" value="QLV31055.1"/>
    <property type="molecule type" value="Genomic_DNA"/>
</dbReference>
<gene>
    <name evidence="1" type="ORF">HV178_14195</name>
</gene>
<evidence type="ECO:0000313" key="2">
    <source>
        <dbReference type="Proteomes" id="UP000512222"/>
    </source>
</evidence>
<dbReference type="RefSeq" id="WP_181553574.1">
    <property type="nucleotide sequence ID" value="NZ_CP056573.1"/>
</dbReference>
<proteinExistence type="predicted"/>
<evidence type="ECO:0000313" key="1">
    <source>
        <dbReference type="EMBL" id="QLV31055.1"/>
    </source>
</evidence>
<accession>A0AAP9QD69</accession>
<name>A0AAP9QD69_CITFR</name>
<dbReference type="Proteomes" id="UP000512222">
    <property type="component" value="Chromosome"/>
</dbReference>